<reference evidence="1 2" key="1">
    <citation type="journal article" date="2011" name="PLoS ONE">
        <title>The entomopathogenic bacterial endosymbionts xenorhabdus and photorhabdus: convergent lifestyles from divergent genomes.</title>
        <authorList>
            <person name="Chaston J.M."/>
            <person name="Suen G."/>
            <person name="Tucker S.L."/>
            <person name="Andersen A.W."/>
            <person name="Bhasin A."/>
            <person name="Bode E."/>
            <person name="Bode H.B."/>
            <person name="Brachmann A.O."/>
            <person name="Cowles C.E."/>
            <person name="Cowles K.N."/>
            <person name="Darby C."/>
            <person name="de Leon L."/>
            <person name="Drace K."/>
            <person name="Du Z."/>
            <person name="Givaudan A."/>
            <person name="Herbert Tran E.E."/>
            <person name="Jewell K.A."/>
            <person name="Knack J.J."/>
            <person name="Krasomil-Osterfeld K.C."/>
            <person name="Kukor R."/>
            <person name="Lanois A."/>
            <person name="Latreille P."/>
            <person name="Leimgruber N.K."/>
            <person name="Lipke C.M."/>
            <person name="Liu R."/>
            <person name="Lu X."/>
            <person name="Martens E.C."/>
            <person name="Marri P.R."/>
            <person name="Medigue C."/>
            <person name="Menard M.L."/>
            <person name="Miller N.M."/>
            <person name="Morales-Soto N."/>
            <person name="Norton S."/>
            <person name="Ogier J.C."/>
            <person name="Orchard S.S."/>
            <person name="Park D."/>
            <person name="Park Y."/>
            <person name="Qurollo B.A."/>
            <person name="Sugar D.R."/>
            <person name="Richards G.R."/>
            <person name="Rouy Z."/>
            <person name="Slominski B."/>
            <person name="Slominski K."/>
            <person name="Snyder H."/>
            <person name="Tjaden B.C."/>
            <person name="van der Hoeven R."/>
            <person name="Welch R.D."/>
            <person name="Wheeler C."/>
            <person name="Xiang B."/>
            <person name="Barbazuk B."/>
            <person name="Gaudriault S."/>
            <person name="Goodner B."/>
            <person name="Slater S.C."/>
            <person name="Forst S."/>
            <person name="Goldman B.S."/>
            <person name="Goodrich-Blair H."/>
        </authorList>
    </citation>
    <scope>NUCLEOTIDE SEQUENCE [LARGE SCALE GENOMIC DNA]</scope>
    <source>
        <strain evidence="2">ATCC 19061 / DSM 3370 / CCUG 14189 / LMG 1036 / NCIMB 9965 / AN6</strain>
    </source>
</reference>
<keyword evidence="2" id="KW-1185">Reference proteome</keyword>
<gene>
    <name evidence="1" type="ordered locus">XNC1_4284</name>
</gene>
<sequence length="47" mass="5206">MKSINLFAKDKRFSKFGWALINANDASVQIASVNILVSGLYPVDFES</sequence>
<evidence type="ECO:0000313" key="1">
    <source>
        <dbReference type="EMBL" id="CBJ92306.1"/>
    </source>
</evidence>
<dbReference type="STRING" id="406817.XNC1_4284"/>
<protein>
    <submittedName>
        <fullName evidence="1">Uncharacterized protein</fullName>
    </submittedName>
</protein>
<evidence type="ECO:0000313" key="2">
    <source>
        <dbReference type="Proteomes" id="UP000008075"/>
    </source>
</evidence>
<dbReference type="AlphaFoldDB" id="D3VE55"/>
<organism evidence="1 2">
    <name type="scientific">Xenorhabdus nematophila (strain ATCC 19061 / DSM 3370 / CCUG 14189 / LMG 1036 / NCIMB 9965 / AN6)</name>
    <dbReference type="NCBI Taxonomy" id="406817"/>
    <lineage>
        <taxon>Bacteria</taxon>
        <taxon>Pseudomonadati</taxon>
        <taxon>Pseudomonadota</taxon>
        <taxon>Gammaproteobacteria</taxon>
        <taxon>Enterobacterales</taxon>
        <taxon>Morganellaceae</taxon>
        <taxon>Xenorhabdus</taxon>
    </lineage>
</organism>
<dbReference type="KEGG" id="xne:XNC1_4284"/>
<accession>D3VE55</accession>
<name>D3VE55_XENNA</name>
<dbReference type="EMBL" id="FN667742">
    <property type="protein sequence ID" value="CBJ92306.1"/>
    <property type="molecule type" value="Genomic_DNA"/>
</dbReference>
<dbReference type="Proteomes" id="UP000008075">
    <property type="component" value="Chromosome"/>
</dbReference>
<proteinExistence type="predicted"/>
<dbReference type="HOGENOM" id="CLU_3174928_0_0_6"/>